<dbReference type="AlphaFoldDB" id="A0A9K3DD50"/>
<evidence type="ECO:0000313" key="1">
    <source>
        <dbReference type="EMBL" id="GIQ92692.1"/>
    </source>
</evidence>
<accession>A0A9K3DD50</accession>
<gene>
    <name evidence="1" type="ORF">KIPB_016605</name>
</gene>
<protein>
    <submittedName>
        <fullName evidence="1">Uncharacterized protein</fullName>
    </submittedName>
</protein>
<evidence type="ECO:0000313" key="2">
    <source>
        <dbReference type="Proteomes" id="UP000265618"/>
    </source>
</evidence>
<keyword evidence="2" id="KW-1185">Reference proteome</keyword>
<comment type="caution">
    <text evidence="1">The sequence shown here is derived from an EMBL/GenBank/DDBJ whole genome shotgun (WGS) entry which is preliminary data.</text>
</comment>
<dbReference type="EMBL" id="BDIP01010281">
    <property type="protein sequence ID" value="GIQ92692.1"/>
    <property type="molecule type" value="Genomic_DNA"/>
</dbReference>
<feature type="non-terminal residue" evidence="1">
    <location>
        <position position="73"/>
    </location>
</feature>
<organism evidence="1 2">
    <name type="scientific">Kipferlia bialata</name>
    <dbReference type="NCBI Taxonomy" id="797122"/>
    <lineage>
        <taxon>Eukaryota</taxon>
        <taxon>Metamonada</taxon>
        <taxon>Carpediemonas-like organisms</taxon>
        <taxon>Kipferlia</taxon>
    </lineage>
</organism>
<proteinExistence type="predicted"/>
<name>A0A9K3DD50_9EUKA</name>
<reference evidence="1 2" key="1">
    <citation type="journal article" date="2018" name="PLoS ONE">
        <title>The draft genome of Kipferlia bialata reveals reductive genome evolution in fornicate parasites.</title>
        <authorList>
            <person name="Tanifuji G."/>
            <person name="Takabayashi S."/>
            <person name="Kume K."/>
            <person name="Takagi M."/>
            <person name="Nakayama T."/>
            <person name="Kamikawa R."/>
            <person name="Inagaki Y."/>
            <person name="Hashimoto T."/>
        </authorList>
    </citation>
    <scope>NUCLEOTIDE SEQUENCE [LARGE SCALE GENOMIC DNA]</scope>
    <source>
        <strain evidence="1">NY0173</strain>
    </source>
</reference>
<sequence>ADIAPEVNRDKFQQVSEELGFVDWFPTSAKAPGENGEWIQNLRQAVRSLLQEIMRLERELGPEGVESDPESDG</sequence>
<feature type="non-terminal residue" evidence="1">
    <location>
        <position position="1"/>
    </location>
</feature>
<dbReference type="Proteomes" id="UP000265618">
    <property type="component" value="Unassembled WGS sequence"/>
</dbReference>